<name>A0A1M6JI82_9FLAO</name>
<dbReference type="Gene3D" id="3.90.640.20">
    <property type="entry name" value="Heat-shock cognate protein, ATPase"/>
    <property type="match status" value="1"/>
</dbReference>
<dbReference type="InterPro" id="IPR025303">
    <property type="entry name" value="PdaC"/>
</dbReference>
<dbReference type="STRING" id="570521.SAMN04488508_10978"/>
<keyword evidence="5" id="KW-1185">Reference proteome</keyword>
<dbReference type="OrthoDB" id="594879at2"/>
<dbReference type="EMBL" id="FQYP01000009">
    <property type="protein sequence ID" value="SHJ46332.1"/>
    <property type="molecule type" value="Genomic_DNA"/>
</dbReference>
<dbReference type="AlphaFoldDB" id="A0A1M6JI82"/>
<feature type="domain" description="DUF3298" evidence="2">
    <location>
        <begin position="178"/>
        <end position="245"/>
    </location>
</feature>
<feature type="signal peptide" evidence="1">
    <location>
        <begin position="1"/>
        <end position="24"/>
    </location>
</feature>
<accession>A0A1M6JI82</accession>
<protein>
    <recommendedName>
        <fullName evidence="6">Deacetylase PdaC domain-containing protein</fullName>
    </recommendedName>
</protein>
<feature type="domain" description="Deacetylase PdaC" evidence="3">
    <location>
        <begin position="50"/>
        <end position="150"/>
    </location>
</feature>
<dbReference type="RefSeq" id="WP_073319823.1">
    <property type="nucleotide sequence ID" value="NZ_FQYP01000009.1"/>
</dbReference>
<dbReference type="Pfam" id="PF13739">
    <property type="entry name" value="PdaC"/>
    <property type="match status" value="1"/>
</dbReference>
<reference evidence="5" key="1">
    <citation type="submission" date="2016-11" db="EMBL/GenBank/DDBJ databases">
        <authorList>
            <person name="Varghese N."/>
            <person name="Submissions S."/>
        </authorList>
    </citation>
    <scope>NUCLEOTIDE SEQUENCE [LARGE SCALE GENOMIC DNA]</scope>
    <source>
        <strain evidence="5">DSM 22623</strain>
    </source>
</reference>
<evidence type="ECO:0000313" key="5">
    <source>
        <dbReference type="Proteomes" id="UP000184432"/>
    </source>
</evidence>
<gene>
    <name evidence="4" type="ORF">SAMN04488508_10978</name>
</gene>
<evidence type="ECO:0000259" key="2">
    <source>
        <dbReference type="Pfam" id="PF11738"/>
    </source>
</evidence>
<sequence length="259" mass="29576">MINTKPNSRFFSLFFASFILLLQACNTNESFTFEKQNITNNTHSLCEGEDCPTVDIRLVNIINDNPICKKINKEIEKAACTVLSLEENSSSTEIKQAIRRFNRSYQEAHQEFPEEIPPYEVSIDSEVSFQCQSMISILMDSYVFTGGAHGYGAVSFINIDRKTGLPIQNKKLFKNYSAFKDYAERVFRSTYEILQSESINSTGFFFENDAFALPENIGFTDTAVILYYNTYEISSYAEGPIEIKMNKEDVASYFAFDIL</sequence>
<evidence type="ECO:0000259" key="3">
    <source>
        <dbReference type="Pfam" id="PF13739"/>
    </source>
</evidence>
<organism evidence="4 5">
    <name type="scientific">Aquimarina spongiae</name>
    <dbReference type="NCBI Taxonomy" id="570521"/>
    <lineage>
        <taxon>Bacteria</taxon>
        <taxon>Pseudomonadati</taxon>
        <taxon>Bacteroidota</taxon>
        <taxon>Flavobacteriia</taxon>
        <taxon>Flavobacteriales</taxon>
        <taxon>Flavobacteriaceae</taxon>
        <taxon>Aquimarina</taxon>
    </lineage>
</organism>
<dbReference type="Gene3D" id="3.30.565.40">
    <property type="entry name" value="Fervidobacterium nodosum Rt17-B1 like"/>
    <property type="match status" value="1"/>
</dbReference>
<keyword evidence="1" id="KW-0732">Signal</keyword>
<proteinExistence type="predicted"/>
<dbReference type="PROSITE" id="PS51257">
    <property type="entry name" value="PROKAR_LIPOPROTEIN"/>
    <property type="match status" value="1"/>
</dbReference>
<dbReference type="Proteomes" id="UP000184432">
    <property type="component" value="Unassembled WGS sequence"/>
</dbReference>
<dbReference type="Pfam" id="PF11738">
    <property type="entry name" value="DUF3298"/>
    <property type="match status" value="1"/>
</dbReference>
<evidence type="ECO:0000256" key="1">
    <source>
        <dbReference type="SAM" id="SignalP"/>
    </source>
</evidence>
<evidence type="ECO:0000313" key="4">
    <source>
        <dbReference type="EMBL" id="SHJ46332.1"/>
    </source>
</evidence>
<dbReference type="InterPro" id="IPR021729">
    <property type="entry name" value="DUF3298"/>
</dbReference>
<feature type="chain" id="PRO_5012115958" description="Deacetylase PdaC domain-containing protein" evidence="1">
    <location>
        <begin position="25"/>
        <end position="259"/>
    </location>
</feature>
<evidence type="ECO:0008006" key="6">
    <source>
        <dbReference type="Google" id="ProtNLM"/>
    </source>
</evidence>
<dbReference type="InterPro" id="IPR037126">
    <property type="entry name" value="PdaC/RsiV-like_sf"/>
</dbReference>